<keyword evidence="2" id="KW-1185">Reference proteome</keyword>
<gene>
    <name evidence="1" type="primary">ATG18</name>
    <name evidence="1" type="ORF">CLIB1444_02S07052</name>
</gene>
<accession>A0ACA9Y349</accession>
<evidence type="ECO:0000313" key="2">
    <source>
        <dbReference type="Proteomes" id="UP001152531"/>
    </source>
</evidence>
<dbReference type="EMBL" id="CALSDN010000002">
    <property type="protein sequence ID" value="CAH6719373.1"/>
    <property type="molecule type" value="Genomic_DNA"/>
</dbReference>
<evidence type="ECO:0000313" key="1">
    <source>
        <dbReference type="EMBL" id="CAH6719373.1"/>
    </source>
</evidence>
<dbReference type="Proteomes" id="UP001152531">
    <property type="component" value="Unassembled WGS sequence"/>
</dbReference>
<name>A0ACA9Y349_9ASCO</name>
<organism evidence="1 2">
    <name type="scientific">[Candida] jaroonii</name>
    <dbReference type="NCBI Taxonomy" id="467808"/>
    <lineage>
        <taxon>Eukaryota</taxon>
        <taxon>Fungi</taxon>
        <taxon>Dikarya</taxon>
        <taxon>Ascomycota</taxon>
        <taxon>Saccharomycotina</taxon>
        <taxon>Pichiomycetes</taxon>
        <taxon>Debaryomycetaceae</taxon>
        <taxon>Yamadazyma</taxon>
    </lineage>
</organism>
<protein>
    <submittedName>
        <fullName evidence="1">Autophagy-related protein 18</fullName>
    </submittedName>
</protein>
<reference evidence="1" key="1">
    <citation type="submission" date="2022-06" db="EMBL/GenBank/DDBJ databases">
        <authorList>
            <person name="Legras J.-L."/>
            <person name="Devillers H."/>
            <person name="Grondin C."/>
        </authorList>
    </citation>
    <scope>NUCLEOTIDE SEQUENCE</scope>
    <source>
        <strain evidence="1">CLIB 1444</strain>
    </source>
</reference>
<proteinExistence type="predicted"/>
<comment type="caution">
    <text evidence="1">The sequence shown here is derived from an EMBL/GenBank/DDBJ whole genome shotgun (WGS) entry which is preliminary data.</text>
</comment>
<sequence length="580" mass="64337">MMKNSITTGIHPVMYGNYGNSMRGDDESSIASSSKYSQIHKNYSDQVNYITFNQDCSCVAIGLNSGYKIFNCNSNFDKCYQYVKNESIGLIEMLYTTSLIVLIGLGEDYGSSPRKLKVVNSKQNSTICDLVFPSTILNIKLSKKKLIILLETQIYIYDISTMKLLHTIETSPNLNGLCALANTDMTDSNHTFLAYPSPPKTILHDSLLVNGVNTNGGNNSIQNNIQSVSNSPNRVGDVIIFNTTTLQPLSVIEAHKSVLAALTLSNDGTLLATASDKGTIIRIFDVLTGVKLFQFRRGTYPTKIFSLKFSNDNSYIIATSSSGTIHIFRLGEDEALENKHKRKRQTKKRAINEETIQEESELSDKTKGSSDIDEQADVDGEEEEIRDDGDDSDADEDEEENEEEENIVNKQRKLSQGSTGSFTSINSGLSNEELPSMHNGTNKSEPIIDQTRLSVARIIRRSSQTLGRKAAQRMGDFLPSRFSSILEPTRHFASIKIPSIAKDVKSIAAMSNELQDDLVPQQYLTKSKDPQEVDVKPKDLLNLKLLHINVITSEGISYTYGLDPERGGDCILLNQFSLLD</sequence>